<keyword evidence="3" id="KW-0472">Membrane</keyword>
<keyword evidence="3" id="KW-0812">Transmembrane</keyword>
<name>A0A817Q3E5_9BILA</name>
<keyword evidence="2" id="KW-0677">Repeat</keyword>
<evidence type="ECO:0000256" key="4">
    <source>
        <dbReference type="SAM" id="SignalP"/>
    </source>
</evidence>
<dbReference type="PANTHER" id="PTHR24366:SF96">
    <property type="entry name" value="LEUCINE RICH REPEAT CONTAINING 53"/>
    <property type="match status" value="1"/>
</dbReference>
<dbReference type="PANTHER" id="PTHR24366">
    <property type="entry name" value="IG(IMMUNOGLOBULIN) AND LRR(LEUCINE RICH REPEAT) DOMAINS"/>
    <property type="match status" value="1"/>
</dbReference>
<comment type="caution">
    <text evidence="5">The sequence shown here is derived from an EMBL/GenBank/DDBJ whole genome shotgun (WGS) entry which is preliminary data.</text>
</comment>
<dbReference type="Gene3D" id="3.80.10.10">
    <property type="entry name" value="Ribonuclease Inhibitor"/>
    <property type="match status" value="1"/>
</dbReference>
<dbReference type="EMBL" id="CAJOBQ010000787">
    <property type="protein sequence ID" value="CAF4417750.1"/>
    <property type="molecule type" value="Genomic_DNA"/>
</dbReference>
<dbReference type="SMART" id="SM00365">
    <property type="entry name" value="LRR_SD22"/>
    <property type="match status" value="3"/>
</dbReference>
<dbReference type="Pfam" id="PF13855">
    <property type="entry name" value="LRR_8"/>
    <property type="match status" value="1"/>
</dbReference>
<dbReference type="InterPro" id="IPR001611">
    <property type="entry name" value="Leu-rich_rpt"/>
</dbReference>
<sequence>MLFIVIFIGFYASTAELVSSIPCEYITDEKLQCRQTSFIDSNIPLNNKSIYSHITNIEWIESGAYILSDDLFHLFSNLKQVSLRSNAITSLSNLPFWQNLKHINYLDLSQNRLVSITNRDFQSFHNLVSLNISYNFLTTIEPIWFFIPLHTIDLSQNGINTLGYTRLQNSTPELNSCVLDRVYLNDNRGLLSFTQLHTTIVNACPFLDRFQLMNNHWHCTCSDIINSLKHYRSLSLIDDSSLTLTGQCETPLSFRYIDIQKITEELVCNQFALFDSIFNDEPSQTSSSPSSSFSFSRQIMFLFFLGCILGLIFGLCLRYCARRCRDIILIMLYKCTRQKVVNERHANESIHMTDTNLNPNQFIYCSTLESDSLPSYAQVMNDIFFLDVTTRSQQSEIDGDC</sequence>
<evidence type="ECO:0000256" key="2">
    <source>
        <dbReference type="ARBA" id="ARBA00022737"/>
    </source>
</evidence>
<evidence type="ECO:0000256" key="1">
    <source>
        <dbReference type="ARBA" id="ARBA00022614"/>
    </source>
</evidence>
<dbReference type="InterPro" id="IPR032675">
    <property type="entry name" value="LRR_dom_sf"/>
</dbReference>
<dbReference type="SUPFAM" id="SSF52058">
    <property type="entry name" value="L domain-like"/>
    <property type="match status" value="1"/>
</dbReference>
<evidence type="ECO:0000313" key="5">
    <source>
        <dbReference type="EMBL" id="CAF3191210.1"/>
    </source>
</evidence>
<dbReference type="EMBL" id="CAJNXB010001745">
    <property type="protein sequence ID" value="CAF3191210.1"/>
    <property type="molecule type" value="Genomic_DNA"/>
</dbReference>
<organism evidence="5 9">
    <name type="scientific">Rotaria socialis</name>
    <dbReference type="NCBI Taxonomy" id="392032"/>
    <lineage>
        <taxon>Eukaryota</taxon>
        <taxon>Metazoa</taxon>
        <taxon>Spiralia</taxon>
        <taxon>Gnathifera</taxon>
        <taxon>Rotifera</taxon>
        <taxon>Eurotatoria</taxon>
        <taxon>Bdelloidea</taxon>
        <taxon>Philodinida</taxon>
        <taxon>Philodinidae</taxon>
        <taxon>Rotaria</taxon>
    </lineage>
</organism>
<feature type="chain" id="PRO_5036413865" evidence="4">
    <location>
        <begin position="16"/>
        <end position="401"/>
    </location>
</feature>
<dbReference type="EMBL" id="CAJNYU010000080">
    <property type="protein sequence ID" value="CAF3328313.1"/>
    <property type="molecule type" value="Genomic_DNA"/>
</dbReference>
<accession>A0A817Q3E5</accession>
<dbReference type="OrthoDB" id="1600340at2759"/>
<keyword evidence="1" id="KW-0433">Leucine-rich repeat</keyword>
<proteinExistence type="predicted"/>
<evidence type="ECO:0000313" key="6">
    <source>
        <dbReference type="EMBL" id="CAF3328313.1"/>
    </source>
</evidence>
<gene>
    <name evidence="6" type="ORF">FME351_LOCUS2188</name>
    <name evidence="5" type="ORF">TIS948_LOCUS11974</name>
    <name evidence="8" type="ORF">TSG867_LOCUS14268</name>
    <name evidence="7" type="ORF">UJA718_LOCUS18786</name>
</gene>
<evidence type="ECO:0000313" key="9">
    <source>
        <dbReference type="Proteomes" id="UP000663825"/>
    </source>
</evidence>
<dbReference type="EMBL" id="CAJOBP010003251">
    <property type="protein sequence ID" value="CAF4396334.1"/>
    <property type="molecule type" value="Genomic_DNA"/>
</dbReference>
<dbReference type="Proteomes" id="UP000663825">
    <property type="component" value="Unassembled WGS sequence"/>
</dbReference>
<evidence type="ECO:0000313" key="10">
    <source>
        <dbReference type="Proteomes" id="UP000663873"/>
    </source>
</evidence>
<evidence type="ECO:0000256" key="3">
    <source>
        <dbReference type="SAM" id="Phobius"/>
    </source>
</evidence>
<evidence type="ECO:0000313" key="8">
    <source>
        <dbReference type="EMBL" id="CAF4417750.1"/>
    </source>
</evidence>
<keyword evidence="10" id="KW-1185">Reference proteome</keyword>
<protein>
    <submittedName>
        <fullName evidence="5">Uncharacterized protein</fullName>
    </submittedName>
</protein>
<dbReference type="Proteomes" id="UP000663869">
    <property type="component" value="Unassembled WGS sequence"/>
</dbReference>
<dbReference type="AlphaFoldDB" id="A0A817Q3E5"/>
<evidence type="ECO:0000313" key="7">
    <source>
        <dbReference type="EMBL" id="CAF4396334.1"/>
    </source>
</evidence>
<dbReference type="Proteomes" id="UP000663862">
    <property type="component" value="Unassembled WGS sequence"/>
</dbReference>
<feature type="signal peptide" evidence="4">
    <location>
        <begin position="1"/>
        <end position="15"/>
    </location>
</feature>
<dbReference type="PROSITE" id="PS51450">
    <property type="entry name" value="LRR"/>
    <property type="match status" value="3"/>
</dbReference>
<keyword evidence="3" id="KW-1133">Transmembrane helix</keyword>
<feature type="transmembrane region" description="Helical" evidence="3">
    <location>
        <begin position="299"/>
        <end position="321"/>
    </location>
</feature>
<dbReference type="Proteomes" id="UP000663873">
    <property type="component" value="Unassembled WGS sequence"/>
</dbReference>
<reference evidence="5" key="1">
    <citation type="submission" date="2021-02" db="EMBL/GenBank/DDBJ databases">
        <authorList>
            <person name="Nowell W R."/>
        </authorList>
    </citation>
    <scope>NUCLEOTIDE SEQUENCE</scope>
</reference>
<keyword evidence="4" id="KW-0732">Signal</keyword>